<dbReference type="Gene3D" id="1.20.1280.50">
    <property type="match status" value="1"/>
</dbReference>
<reference evidence="2 3" key="1">
    <citation type="journal article" date="2020" name="ISME J.">
        <title>Uncovering the hidden diversity of litter-decomposition mechanisms in mushroom-forming fungi.</title>
        <authorList>
            <person name="Floudas D."/>
            <person name="Bentzer J."/>
            <person name="Ahren D."/>
            <person name="Johansson T."/>
            <person name="Persson P."/>
            <person name="Tunlid A."/>
        </authorList>
    </citation>
    <scope>NUCLEOTIDE SEQUENCE [LARGE SCALE GENOMIC DNA]</scope>
    <source>
        <strain evidence="2 3">CBS 175.51</strain>
    </source>
</reference>
<dbReference type="EMBL" id="JAACJK010000072">
    <property type="protein sequence ID" value="KAF5334302.1"/>
    <property type="molecule type" value="Genomic_DNA"/>
</dbReference>
<evidence type="ECO:0000313" key="3">
    <source>
        <dbReference type="Proteomes" id="UP000541558"/>
    </source>
</evidence>
<dbReference type="InterPro" id="IPR036047">
    <property type="entry name" value="F-box-like_dom_sf"/>
</dbReference>
<dbReference type="SUPFAM" id="SSF81383">
    <property type="entry name" value="F-box domain"/>
    <property type="match status" value="1"/>
</dbReference>
<evidence type="ECO:0000259" key="1">
    <source>
        <dbReference type="Pfam" id="PF12937"/>
    </source>
</evidence>
<dbReference type="Proteomes" id="UP000541558">
    <property type="component" value="Unassembled WGS sequence"/>
</dbReference>
<keyword evidence="3" id="KW-1185">Reference proteome</keyword>
<organism evidence="2 3">
    <name type="scientific">Ephemerocybe angulata</name>
    <dbReference type="NCBI Taxonomy" id="980116"/>
    <lineage>
        <taxon>Eukaryota</taxon>
        <taxon>Fungi</taxon>
        <taxon>Dikarya</taxon>
        <taxon>Basidiomycota</taxon>
        <taxon>Agaricomycotina</taxon>
        <taxon>Agaricomycetes</taxon>
        <taxon>Agaricomycetidae</taxon>
        <taxon>Agaricales</taxon>
        <taxon>Agaricineae</taxon>
        <taxon>Psathyrellaceae</taxon>
        <taxon>Ephemerocybe</taxon>
    </lineage>
</organism>
<dbReference type="Pfam" id="PF12937">
    <property type="entry name" value="F-box-like"/>
    <property type="match status" value="1"/>
</dbReference>
<sequence>MMQPEELPHIALSHLIPSNDPPTPSETAFVRKAIKDIEQEAAALRLRIRALDSRLQEYRPILSPLRNVPLDVLGEIFMHAFTLEQSARPVAPSYQQLLPRVSRVCRSWREAALRTPELWRCMTINQRWGPGPPLAVVDAWIKRSGCVPRTLVFISNKCGKYHCLGAGECYLSNPAFQTLLQEGSPLDSLTVECGNILCFYNLIPTLGGDAQLDYQEEKQARPWDRLRALSIRISSEGGCEWPDNDKYLLFASLPPSVRSFELWLPRITLAFRGSMTSKLKFPESWLKNLTSITLKNDWEPEHVFGILEKCINAEEVKIVPSSIIVDWRVDSHPVLRRMADSGLLLPKLKSFCMITDLKWLGFVRQLKMPLLEDLTLPSYSEHQRPRPSTENVSALGLYLPFAEFIGNVSRIAESTLRRVKIANNYLHKSILLDILYASPAGAHLTLKNVSFDDSAIADDVTNPHFDQALHLGIVMLENAQDDHENLKKFVENRGSRFTVI</sequence>
<proteinExistence type="predicted"/>
<dbReference type="InterPro" id="IPR001810">
    <property type="entry name" value="F-box_dom"/>
</dbReference>
<feature type="domain" description="F-box" evidence="1">
    <location>
        <begin position="67"/>
        <end position="124"/>
    </location>
</feature>
<name>A0A8H5FF53_9AGAR</name>
<protein>
    <recommendedName>
        <fullName evidence="1">F-box domain-containing protein</fullName>
    </recommendedName>
</protein>
<evidence type="ECO:0000313" key="2">
    <source>
        <dbReference type="EMBL" id="KAF5334302.1"/>
    </source>
</evidence>
<gene>
    <name evidence="2" type="ORF">D9611_014154</name>
</gene>
<accession>A0A8H5FF53</accession>
<dbReference type="OrthoDB" id="2269034at2759"/>
<dbReference type="AlphaFoldDB" id="A0A8H5FF53"/>
<comment type="caution">
    <text evidence="2">The sequence shown here is derived from an EMBL/GenBank/DDBJ whole genome shotgun (WGS) entry which is preliminary data.</text>
</comment>